<evidence type="ECO:0008006" key="5">
    <source>
        <dbReference type="Google" id="ProtNLM"/>
    </source>
</evidence>
<organism evidence="3 4">
    <name type="scientific">Paenibacillus cisolokensis</name>
    <dbReference type="NCBI Taxonomy" id="1658519"/>
    <lineage>
        <taxon>Bacteria</taxon>
        <taxon>Bacillati</taxon>
        <taxon>Bacillota</taxon>
        <taxon>Bacilli</taxon>
        <taxon>Bacillales</taxon>
        <taxon>Paenibacillaceae</taxon>
        <taxon>Paenibacillus</taxon>
    </lineage>
</organism>
<name>A0ABQ4N7U7_9BACL</name>
<gene>
    <name evidence="3" type="ORF">PACILC2_28960</name>
</gene>
<dbReference type="InterPro" id="IPR043751">
    <property type="entry name" value="DUF5696"/>
</dbReference>
<sequence length="849" mass="93733">MKRHLPAIRPLLMLPVIVLAALAAGCSPEPADPASAVPLDGRQAAAEESRDAMPVSPDAEPIPGMEAVLESKQLRLYISRTTAEIAVLHKASGTIWRSNPEDRESDSLATPNLKGRLGAQLALTYLTHNGQTKEYDSFNDSVRYNQFEIKRSEQEVTVTFQFGSPEKGLESIPTQMSKERFEDKLLSALADQKDKDAVISRFKLDDKAGVYVRREIPNSAVKRLVELFEKAGYTAEDLAIDNADAAGGEGAAANPKFTVPLTYRLDGGELVATVDASAIVEGTPPFRLYSLGLLNNFGAAGKADSGYIFLPDGSGALMELNSGKNWAQPIVIPIYGDDGAIAVDEKISQFETSRMPVFGMRKNGSAFLAVIEEGDAMARLTADIAGRLHDYNTVGAQFTLLPRDTVRLSQNEAMIKTPKNGYKGLLSIRYAFLEGENADYSGMASYYRGYLEKKHGFVPLSPEGDSPFYVELAGGVPKQRSFLGVPYETLVPLSTYRQAVELVEKLNAGNVDNVRLKYSGWFNNGVRHQFPDDIKRDGKLGSQQEWEALANRLKEGGGALYPDVAFMRVYRSGNGFRPSADAAQLISRRFVKVYEFLEATYQKDYRRFSHYLLSPSALGDTVARFLGDYGKYNPGTLSLRDLGGELYSDFRLRGEVLREEAKRIVVREAARIREAAPDLMISGGNAYLLPYVRHVLDVPLTGSGYKLAMESVPFYQMVLHGYIDYAGKPYNLAEDQDTRINVLKSLETGSSVYYSWILEDPAILKNTRYNDLYAHNGEMWLDEAVEAYREVNGVLKKVRGKPIVRHEKLAEGVFRTTYGGGLKVTVNYNGKSANADGAVIGPRDYVVEE</sequence>
<feature type="signal peptide" evidence="2">
    <location>
        <begin position="1"/>
        <end position="20"/>
    </location>
</feature>
<keyword evidence="2" id="KW-0732">Signal</keyword>
<dbReference type="PROSITE" id="PS51257">
    <property type="entry name" value="PROKAR_LIPOPROTEIN"/>
    <property type="match status" value="1"/>
</dbReference>
<proteinExistence type="predicted"/>
<dbReference type="RefSeq" id="WP_213529089.1">
    <property type="nucleotide sequence ID" value="NZ_BOVJ01000089.1"/>
</dbReference>
<accession>A0ABQ4N7U7</accession>
<feature type="region of interest" description="Disordered" evidence="1">
    <location>
        <begin position="30"/>
        <end position="62"/>
    </location>
</feature>
<feature type="chain" id="PRO_5046023782" description="Lipoprotein" evidence="2">
    <location>
        <begin position="21"/>
        <end position="849"/>
    </location>
</feature>
<dbReference type="EMBL" id="BOVJ01000089">
    <property type="protein sequence ID" value="GIQ64328.1"/>
    <property type="molecule type" value="Genomic_DNA"/>
</dbReference>
<reference evidence="3 4" key="1">
    <citation type="submission" date="2021-04" db="EMBL/GenBank/DDBJ databases">
        <title>Draft genome sequence of Paenibacillus cisolokensis, LC2-13A.</title>
        <authorList>
            <person name="Uke A."/>
            <person name="Chhe C."/>
            <person name="Baramee S."/>
            <person name="Kosugi A."/>
        </authorList>
    </citation>
    <scope>NUCLEOTIDE SEQUENCE [LARGE SCALE GENOMIC DNA]</scope>
    <source>
        <strain evidence="3 4">LC2-13A</strain>
    </source>
</reference>
<evidence type="ECO:0000256" key="1">
    <source>
        <dbReference type="SAM" id="MobiDB-lite"/>
    </source>
</evidence>
<dbReference type="Pfam" id="PF18952">
    <property type="entry name" value="DUF5696"/>
    <property type="match status" value="1"/>
</dbReference>
<evidence type="ECO:0000313" key="3">
    <source>
        <dbReference type="EMBL" id="GIQ64328.1"/>
    </source>
</evidence>
<evidence type="ECO:0000256" key="2">
    <source>
        <dbReference type="SAM" id="SignalP"/>
    </source>
</evidence>
<keyword evidence="4" id="KW-1185">Reference proteome</keyword>
<dbReference type="Proteomes" id="UP000680304">
    <property type="component" value="Unassembled WGS sequence"/>
</dbReference>
<comment type="caution">
    <text evidence="3">The sequence shown here is derived from an EMBL/GenBank/DDBJ whole genome shotgun (WGS) entry which is preliminary data.</text>
</comment>
<evidence type="ECO:0000313" key="4">
    <source>
        <dbReference type="Proteomes" id="UP000680304"/>
    </source>
</evidence>
<protein>
    <recommendedName>
        <fullName evidence="5">Lipoprotein</fullName>
    </recommendedName>
</protein>